<feature type="compositionally biased region" description="Polar residues" evidence="1">
    <location>
        <begin position="106"/>
        <end position="122"/>
    </location>
</feature>
<dbReference type="EMBL" id="SJPI01000001">
    <property type="protein sequence ID" value="TWT54072.1"/>
    <property type="molecule type" value="Genomic_DNA"/>
</dbReference>
<sequence length="623" mass="67024">MTSDKIQFRCPKCSKVLAVASHHAGKTVKCPGCQTHLKLPGATQLTSVTARSAPAANSDQAVSSARATSSVANSGKPVARTTPGNGPLEAEVRLSLGMPATGLDPRSSSSIAKSQSNPQSNPFDFPDQPNHTSQAASANYAPANPFVTQATGPTTFSANPQATTPSSASPGTRSGDIRKSTQDGASSVPLGLSIGGFITAVIVASIFMVVWLVVAAVTGRELGVLAWGLGGAIGAVAGFIARNPSKLYCGSAAGLAVVSILMAKVVMAKVVMAMFLMLASLGMDVMQEFANYSPERVKQLHALADEKLANGELDGYEKDYAQRYVKAFYSGQHEVLYEEVDVSEDQYEIQQSFAEDLGQELDALTPQDIEKLVSKAKARHPEWIEDNNHYLAMVDQLANEPGALPDDLLAHARNELAGLDEVQDTDYYESVAPKVMRERRNQLRDVAAQRLVSLDASATDEAVRTALKNHPLWNPFPDASHAMMETMYENGEFQGPLARHAEAAIAATFDDEYSEYYDEVDYDEIDSRDNDVQKLISAKLVDLDATGREQVIAEARLRHPDWYGENMTLEQQQAEMQRAMEEIGGDGSFLGSFAAVCGPLDLLWIFLGASTAYSTSRKLGFAA</sequence>
<organism evidence="3 4">
    <name type="scientific">Rubripirellula amarantea</name>
    <dbReference type="NCBI Taxonomy" id="2527999"/>
    <lineage>
        <taxon>Bacteria</taxon>
        <taxon>Pseudomonadati</taxon>
        <taxon>Planctomycetota</taxon>
        <taxon>Planctomycetia</taxon>
        <taxon>Pirellulales</taxon>
        <taxon>Pirellulaceae</taxon>
        <taxon>Rubripirellula</taxon>
    </lineage>
</organism>
<feature type="compositionally biased region" description="Polar residues" evidence="1">
    <location>
        <begin position="51"/>
        <end position="60"/>
    </location>
</feature>
<evidence type="ECO:0000313" key="4">
    <source>
        <dbReference type="Proteomes" id="UP000316598"/>
    </source>
</evidence>
<feature type="transmembrane region" description="Helical" evidence="2">
    <location>
        <begin position="188"/>
        <end position="216"/>
    </location>
</feature>
<protein>
    <submittedName>
        <fullName evidence="3">Uncharacterized protein</fullName>
    </submittedName>
</protein>
<dbReference type="AlphaFoldDB" id="A0A5C5WW46"/>
<keyword evidence="2" id="KW-0812">Transmembrane</keyword>
<feature type="region of interest" description="Disordered" evidence="1">
    <location>
        <begin position="148"/>
        <end position="184"/>
    </location>
</feature>
<accession>A0A5C5WW46</accession>
<feature type="compositionally biased region" description="Low complexity" evidence="1">
    <location>
        <begin position="61"/>
        <end position="74"/>
    </location>
</feature>
<keyword evidence="4" id="KW-1185">Reference proteome</keyword>
<evidence type="ECO:0000256" key="2">
    <source>
        <dbReference type="SAM" id="Phobius"/>
    </source>
</evidence>
<feature type="transmembrane region" description="Helical" evidence="2">
    <location>
        <begin position="253"/>
        <end position="278"/>
    </location>
</feature>
<keyword evidence="2" id="KW-0472">Membrane</keyword>
<comment type="caution">
    <text evidence="3">The sequence shown here is derived from an EMBL/GenBank/DDBJ whole genome shotgun (WGS) entry which is preliminary data.</text>
</comment>
<keyword evidence="2" id="KW-1133">Transmembrane helix</keyword>
<feature type="transmembrane region" description="Helical" evidence="2">
    <location>
        <begin position="222"/>
        <end position="241"/>
    </location>
</feature>
<dbReference type="Proteomes" id="UP000316598">
    <property type="component" value="Unassembled WGS sequence"/>
</dbReference>
<dbReference type="RefSeq" id="WP_165440564.1">
    <property type="nucleotide sequence ID" value="NZ_SJPI01000001.1"/>
</dbReference>
<gene>
    <name evidence="3" type="ORF">Pla22_17070</name>
</gene>
<feature type="compositionally biased region" description="Polar residues" evidence="1">
    <location>
        <begin position="148"/>
        <end position="172"/>
    </location>
</feature>
<proteinExistence type="predicted"/>
<reference evidence="3 4" key="1">
    <citation type="submission" date="2019-02" db="EMBL/GenBank/DDBJ databases">
        <title>Deep-cultivation of Planctomycetes and their phenomic and genomic characterization uncovers novel biology.</title>
        <authorList>
            <person name="Wiegand S."/>
            <person name="Jogler M."/>
            <person name="Boedeker C."/>
            <person name="Pinto D."/>
            <person name="Vollmers J."/>
            <person name="Rivas-Marin E."/>
            <person name="Kohn T."/>
            <person name="Peeters S.H."/>
            <person name="Heuer A."/>
            <person name="Rast P."/>
            <person name="Oberbeckmann S."/>
            <person name="Bunk B."/>
            <person name="Jeske O."/>
            <person name="Meyerdierks A."/>
            <person name="Storesund J.E."/>
            <person name="Kallscheuer N."/>
            <person name="Luecker S."/>
            <person name="Lage O.M."/>
            <person name="Pohl T."/>
            <person name="Merkel B.J."/>
            <person name="Hornburger P."/>
            <person name="Mueller R.-W."/>
            <person name="Bruemmer F."/>
            <person name="Labrenz M."/>
            <person name="Spormann A.M."/>
            <person name="Op Den Camp H."/>
            <person name="Overmann J."/>
            <person name="Amann R."/>
            <person name="Jetten M.S.M."/>
            <person name="Mascher T."/>
            <person name="Medema M.H."/>
            <person name="Devos D.P."/>
            <person name="Kaster A.-K."/>
            <person name="Ovreas L."/>
            <person name="Rohde M."/>
            <person name="Galperin M.Y."/>
            <person name="Jogler C."/>
        </authorList>
    </citation>
    <scope>NUCLEOTIDE SEQUENCE [LARGE SCALE GENOMIC DNA]</scope>
    <source>
        <strain evidence="3 4">Pla22</strain>
    </source>
</reference>
<name>A0A5C5WW46_9BACT</name>
<evidence type="ECO:0000313" key="3">
    <source>
        <dbReference type="EMBL" id="TWT54072.1"/>
    </source>
</evidence>
<evidence type="ECO:0000256" key="1">
    <source>
        <dbReference type="SAM" id="MobiDB-lite"/>
    </source>
</evidence>
<feature type="region of interest" description="Disordered" evidence="1">
    <location>
        <begin position="51"/>
        <end position="136"/>
    </location>
</feature>